<name>A0A256FI68_9HYPH</name>
<reference evidence="1 2" key="1">
    <citation type="submission" date="2017-07" db="EMBL/GenBank/DDBJ databases">
        <title>Phylogenetic study on the rhizospheric bacterium Ochrobactrum sp. A44.</title>
        <authorList>
            <person name="Krzyzanowska D.M."/>
            <person name="Ossowicki A."/>
            <person name="Rajewska M."/>
            <person name="Maciag T."/>
            <person name="Kaczynski Z."/>
            <person name="Czerwicka M."/>
            <person name="Jafra S."/>
        </authorList>
    </citation>
    <scope>NUCLEOTIDE SEQUENCE [LARGE SCALE GENOMIC DNA]</scope>
    <source>
        <strain evidence="1 2">PR17</strain>
    </source>
</reference>
<keyword evidence="2" id="KW-1185">Reference proteome</keyword>
<accession>A0A256FI68</accession>
<evidence type="ECO:0000313" key="1">
    <source>
        <dbReference type="EMBL" id="OYR14529.1"/>
    </source>
</evidence>
<comment type="caution">
    <text evidence="1">The sequence shown here is derived from an EMBL/GenBank/DDBJ whole genome shotgun (WGS) entry which is preliminary data.</text>
</comment>
<dbReference type="AlphaFoldDB" id="A0A256FI68"/>
<protein>
    <submittedName>
        <fullName evidence="1">Uncharacterized protein</fullName>
    </submittedName>
</protein>
<dbReference type="Proteomes" id="UP000216345">
    <property type="component" value="Unassembled WGS sequence"/>
</dbReference>
<evidence type="ECO:0000313" key="2">
    <source>
        <dbReference type="Proteomes" id="UP000216345"/>
    </source>
</evidence>
<proteinExistence type="predicted"/>
<organism evidence="1 2">
    <name type="scientific">Brucella rhizosphaerae</name>
    <dbReference type="NCBI Taxonomy" id="571254"/>
    <lineage>
        <taxon>Bacteria</taxon>
        <taxon>Pseudomonadati</taxon>
        <taxon>Pseudomonadota</taxon>
        <taxon>Alphaproteobacteria</taxon>
        <taxon>Hyphomicrobiales</taxon>
        <taxon>Brucellaceae</taxon>
        <taxon>Brucella/Ochrobactrum group</taxon>
        <taxon>Brucella</taxon>
    </lineage>
</organism>
<dbReference type="EMBL" id="NNRK01000026">
    <property type="protein sequence ID" value="OYR14529.1"/>
    <property type="molecule type" value="Genomic_DNA"/>
</dbReference>
<sequence length="44" mass="5051">MIRRDAGKKPVDLRCRARNQPGLPCSQTILIARGETQRVRFREG</sequence>
<gene>
    <name evidence="1" type="ORF">CEV32_0534</name>
</gene>